<sequence>MIEVYERIYVAGDNACPTSGAGGGFEPHGRELLAQHRDNWGIVHACKSPCHQGAVGYKGNLDSSHPSYLVLQSGNNLYLNMIDPPVPMFKPALFTEAMRFAMENWNTGRAVLFHCNQGLSRAPSLALLFLAKVRRVISDESFDAARRDFERLYEFYAPGKGIATYLTENWNDIGVGDSD</sequence>
<feature type="domain" description="Tyrosine specific protein phosphatases" evidence="1">
    <location>
        <begin position="92"/>
        <end position="147"/>
    </location>
</feature>
<comment type="caution">
    <text evidence="2">The sequence shown here is derived from an EMBL/GenBank/DDBJ whole genome shotgun (WGS) entry which is preliminary data.</text>
</comment>
<name>A0ABW1KXG7_9PROT</name>
<reference evidence="2 3" key="1">
    <citation type="submission" date="2024-09" db="EMBL/GenBank/DDBJ databases">
        <authorList>
            <person name="Zhang Z.-H."/>
        </authorList>
    </citation>
    <scope>NUCLEOTIDE SEQUENCE [LARGE SCALE GENOMIC DNA]</scope>
    <source>
        <strain evidence="2 3">HHTR114</strain>
    </source>
</reference>
<accession>A0ABW1KXG7</accession>
<evidence type="ECO:0000259" key="1">
    <source>
        <dbReference type="PROSITE" id="PS50056"/>
    </source>
</evidence>
<dbReference type="InterPro" id="IPR029021">
    <property type="entry name" value="Prot-tyrosine_phosphatase-like"/>
</dbReference>
<evidence type="ECO:0000313" key="3">
    <source>
        <dbReference type="Proteomes" id="UP001596116"/>
    </source>
</evidence>
<keyword evidence="3" id="KW-1185">Reference proteome</keyword>
<dbReference type="RefSeq" id="WP_379879329.1">
    <property type="nucleotide sequence ID" value="NZ_JBHPON010000001.1"/>
</dbReference>
<proteinExistence type="predicted"/>
<dbReference type="InterPro" id="IPR000387">
    <property type="entry name" value="Tyr_Pase_dom"/>
</dbReference>
<organism evidence="2 3">
    <name type="scientific">Hyphococcus aureus</name>
    <dbReference type="NCBI Taxonomy" id="2666033"/>
    <lineage>
        <taxon>Bacteria</taxon>
        <taxon>Pseudomonadati</taxon>
        <taxon>Pseudomonadota</taxon>
        <taxon>Alphaproteobacteria</taxon>
        <taxon>Parvularculales</taxon>
        <taxon>Parvularculaceae</taxon>
        <taxon>Hyphococcus</taxon>
    </lineage>
</organism>
<protein>
    <recommendedName>
        <fullName evidence="1">Tyrosine specific protein phosphatases domain-containing protein</fullName>
    </recommendedName>
</protein>
<dbReference type="SUPFAM" id="SSF52799">
    <property type="entry name" value="(Phosphotyrosine protein) phosphatases II"/>
    <property type="match status" value="1"/>
</dbReference>
<dbReference type="Proteomes" id="UP001596116">
    <property type="component" value="Unassembled WGS sequence"/>
</dbReference>
<dbReference type="EMBL" id="JBHPON010000001">
    <property type="protein sequence ID" value="MFC6035348.1"/>
    <property type="molecule type" value="Genomic_DNA"/>
</dbReference>
<evidence type="ECO:0000313" key="2">
    <source>
        <dbReference type="EMBL" id="MFC6035348.1"/>
    </source>
</evidence>
<gene>
    <name evidence="2" type="ORF">ACFMB1_07320</name>
</gene>
<dbReference type="PROSITE" id="PS50056">
    <property type="entry name" value="TYR_PHOSPHATASE_2"/>
    <property type="match status" value="1"/>
</dbReference>
<dbReference type="Gene3D" id="3.90.190.10">
    <property type="entry name" value="Protein tyrosine phosphatase superfamily"/>
    <property type="match status" value="1"/>
</dbReference>